<sequence>MVFITMCLLILSSLSSCSGGDINVQCLKDLKQSLGDPNGALSSWNFSRNAMGGYGLSQFAGVTGWPGDDNRIMLLNLSSMGLQGPIPTDISLQMPYVKYLDLSHNRFSGPIPGSLQWFAAQDIAGNKRLCGMPLHRKCKERVRSRNN</sequence>
<dbReference type="Proteomes" id="UP001341281">
    <property type="component" value="Chromosome 01"/>
</dbReference>
<evidence type="ECO:0000256" key="9">
    <source>
        <dbReference type="ARBA" id="ARBA00023136"/>
    </source>
</evidence>
<keyword evidence="14" id="KW-1185">Reference proteome</keyword>
<keyword evidence="4" id="KW-0433">Leucine-rich repeat</keyword>
<dbReference type="Pfam" id="PF00560">
    <property type="entry name" value="LRR_1"/>
    <property type="match status" value="1"/>
</dbReference>
<dbReference type="InterPro" id="IPR001611">
    <property type="entry name" value="Leu-rich_rpt"/>
</dbReference>
<dbReference type="GO" id="GO:0005886">
    <property type="term" value="C:plasma membrane"/>
    <property type="evidence" value="ECO:0007669"/>
    <property type="project" value="UniProtKB-SubCell"/>
</dbReference>
<evidence type="ECO:0000313" key="13">
    <source>
        <dbReference type="EMBL" id="WVZ54195.1"/>
    </source>
</evidence>
<feature type="chain" id="PRO_5042976342" description="Leucine-rich repeat-containing N-terminal plant-type domain-containing protein" evidence="11">
    <location>
        <begin position="20"/>
        <end position="147"/>
    </location>
</feature>
<dbReference type="InterPro" id="IPR051502">
    <property type="entry name" value="RLP_Defense_Trigger"/>
</dbReference>
<keyword evidence="10" id="KW-0325">Glycoprotein</keyword>
<dbReference type="SUPFAM" id="SSF52058">
    <property type="entry name" value="L domain-like"/>
    <property type="match status" value="1"/>
</dbReference>
<organism evidence="13 14">
    <name type="scientific">Paspalum notatum var. saurae</name>
    <dbReference type="NCBI Taxonomy" id="547442"/>
    <lineage>
        <taxon>Eukaryota</taxon>
        <taxon>Viridiplantae</taxon>
        <taxon>Streptophyta</taxon>
        <taxon>Embryophyta</taxon>
        <taxon>Tracheophyta</taxon>
        <taxon>Spermatophyta</taxon>
        <taxon>Magnoliopsida</taxon>
        <taxon>Liliopsida</taxon>
        <taxon>Poales</taxon>
        <taxon>Poaceae</taxon>
        <taxon>PACMAD clade</taxon>
        <taxon>Panicoideae</taxon>
        <taxon>Andropogonodae</taxon>
        <taxon>Paspaleae</taxon>
        <taxon>Paspalinae</taxon>
        <taxon>Paspalum</taxon>
    </lineage>
</organism>
<protein>
    <recommendedName>
        <fullName evidence="12">Leucine-rich repeat-containing N-terminal plant-type domain-containing protein</fullName>
    </recommendedName>
</protein>
<evidence type="ECO:0000256" key="1">
    <source>
        <dbReference type="ARBA" id="ARBA00004251"/>
    </source>
</evidence>
<keyword evidence="3" id="KW-1003">Cell membrane</keyword>
<evidence type="ECO:0000256" key="10">
    <source>
        <dbReference type="ARBA" id="ARBA00023180"/>
    </source>
</evidence>
<comment type="subcellular location">
    <subcellularLocation>
        <location evidence="1">Cell membrane</location>
        <topology evidence="1">Single-pass type I membrane protein</topology>
    </subcellularLocation>
</comment>
<dbReference type="PANTHER" id="PTHR48062:SF52">
    <property type="entry name" value="RECEPTOR-LIKE PROTEIN 8-RELATED"/>
    <property type="match status" value="1"/>
</dbReference>
<evidence type="ECO:0000256" key="3">
    <source>
        <dbReference type="ARBA" id="ARBA00022475"/>
    </source>
</evidence>
<keyword evidence="5" id="KW-0812">Transmembrane</keyword>
<dbReference type="Gene3D" id="3.80.10.10">
    <property type="entry name" value="Ribonuclease Inhibitor"/>
    <property type="match status" value="1"/>
</dbReference>
<dbReference type="EMBL" id="CP144745">
    <property type="protein sequence ID" value="WVZ54195.1"/>
    <property type="molecule type" value="Genomic_DNA"/>
</dbReference>
<accession>A0AAQ3SL85</accession>
<evidence type="ECO:0000256" key="5">
    <source>
        <dbReference type="ARBA" id="ARBA00022692"/>
    </source>
</evidence>
<keyword evidence="7" id="KW-0677">Repeat</keyword>
<keyword evidence="8" id="KW-1133">Transmembrane helix</keyword>
<dbReference type="AlphaFoldDB" id="A0AAQ3SL85"/>
<dbReference type="PANTHER" id="PTHR48062">
    <property type="entry name" value="RECEPTOR-LIKE PROTEIN 14"/>
    <property type="match status" value="1"/>
</dbReference>
<evidence type="ECO:0000256" key="6">
    <source>
        <dbReference type="ARBA" id="ARBA00022729"/>
    </source>
</evidence>
<feature type="domain" description="Leucine-rich repeat-containing N-terminal plant-type" evidence="12">
    <location>
        <begin position="24"/>
        <end position="45"/>
    </location>
</feature>
<reference evidence="13 14" key="1">
    <citation type="submission" date="2024-02" db="EMBL/GenBank/DDBJ databases">
        <title>High-quality chromosome-scale genome assembly of Pensacola bahiagrass (Paspalum notatum Flugge var. saurae).</title>
        <authorList>
            <person name="Vega J.M."/>
            <person name="Podio M."/>
            <person name="Orjuela J."/>
            <person name="Siena L.A."/>
            <person name="Pessino S.C."/>
            <person name="Combes M.C."/>
            <person name="Mariac C."/>
            <person name="Albertini E."/>
            <person name="Pupilli F."/>
            <person name="Ortiz J.P.A."/>
            <person name="Leblanc O."/>
        </authorList>
    </citation>
    <scope>NUCLEOTIDE SEQUENCE [LARGE SCALE GENOMIC DNA]</scope>
    <source>
        <strain evidence="13">R1</strain>
        <tissue evidence="13">Leaf</tissue>
    </source>
</reference>
<dbReference type="Pfam" id="PF08263">
    <property type="entry name" value="LRRNT_2"/>
    <property type="match status" value="1"/>
</dbReference>
<dbReference type="InterPro" id="IPR013210">
    <property type="entry name" value="LRR_N_plant-typ"/>
</dbReference>
<evidence type="ECO:0000256" key="11">
    <source>
        <dbReference type="SAM" id="SignalP"/>
    </source>
</evidence>
<comment type="similarity">
    <text evidence="2">Belongs to the RLP family.</text>
</comment>
<dbReference type="InterPro" id="IPR032675">
    <property type="entry name" value="LRR_dom_sf"/>
</dbReference>
<evidence type="ECO:0000256" key="7">
    <source>
        <dbReference type="ARBA" id="ARBA00022737"/>
    </source>
</evidence>
<name>A0AAQ3SL85_PASNO</name>
<evidence type="ECO:0000313" key="14">
    <source>
        <dbReference type="Proteomes" id="UP001341281"/>
    </source>
</evidence>
<evidence type="ECO:0000256" key="8">
    <source>
        <dbReference type="ARBA" id="ARBA00022989"/>
    </source>
</evidence>
<proteinExistence type="inferred from homology"/>
<keyword evidence="9" id="KW-0472">Membrane</keyword>
<evidence type="ECO:0000256" key="4">
    <source>
        <dbReference type="ARBA" id="ARBA00022614"/>
    </source>
</evidence>
<feature type="signal peptide" evidence="11">
    <location>
        <begin position="1"/>
        <end position="19"/>
    </location>
</feature>
<evidence type="ECO:0000259" key="12">
    <source>
        <dbReference type="Pfam" id="PF08263"/>
    </source>
</evidence>
<keyword evidence="6 11" id="KW-0732">Signal</keyword>
<evidence type="ECO:0000256" key="2">
    <source>
        <dbReference type="ARBA" id="ARBA00009592"/>
    </source>
</evidence>
<gene>
    <name evidence="13" type="ORF">U9M48_005032</name>
</gene>